<evidence type="ECO:0000256" key="1">
    <source>
        <dbReference type="ARBA" id="ARBA00000085"/>
    </source>
</evidence>
<keyword evidence="4" id="KW-0597">Phosphoprotein</keyword>
<comment type="subcellular location">
    <subcellularLocation>
        <location evidence="2">Membrane</location>
    </subcellularLocation>
</comment>
<dbReference type="Proteomes" id="UP000295008">
    <property type="component" value="Unassembled WGS sequence"/>
</dbReference>
<keyword evidence="8 10" id="KW-0472">Membrane</keyword>
<evidence type="ECO:0000256" key="7">
    <source>
        <dbReference type="ARBA" id="ARBA00023012"/>
    </source>
</evidence>
<feature type="transmembrane region" description="Helical" evidence="10">
    <location>
        <begin position="173"/>
        <end position="195"/>
    </location>
</feature>
<comment type="catalytic activity">
    <reaction evidence="1">
        <text>ATP + protein L-histidine = ADP + protein N-phospho-L-histidine.</text>
        <dbReference type="EC" id="2.7.13.3"/>
    </reaction>
</comment>
<keyword evidence="10" id="KW-0812">Transmembrane</keyword>
<feature type="region of interest" description="Disordered" evidence="9">
    <location>
        <begin position="64"/>
        <end position="89"/>
    </location>
</feature>
<reference evidence="12 13" key="1">
    <citation type="submission" date="2019-03" db="EMBL/GenBank/DDBJ databases">
        <title>Genomic Encyclopedia of Type Strains, Phase IV (KMG-IV): sequencing the most valuable type-strain genomes for metagenomic binning, comparative biology and taxonomic classification.</title>
        <authorList>
            <person name="Goeker M."/>
        </authorList>
    </citation>
    <scope>NUCLEOTIDE SEQUENCE [LARGE SCALE GENOMIC DNA]</scope>
    <source>
        <strain evidence="12 13">LX-B</strain>
    </source>
</reference>
<proteinExistence type="predicted"/>
<dbReference type="InterPro" id="IPR050736">
    <property type="entry name" value="Sensor_HK_Regulatory"/>
</dbReference>
<dbReference type="Gene3D" id="1.10.287.130">
    <property type="match status" value="1"/>
</dbReference>
<dbReference type="InterPro" id="IPR036890">
    <property type="entry name" value="HATPase_C_sf"/>
</dbReference>
<dbReference type="InterPro" id="IPR036097">
    <property type="entry name" value="HisK_dim/P_sf"/>
</dbReference>
<dbReference type="FunFam" id="1.10.287.130:FF:000001">
    <property type="entry name" value="Two-component sensor histidine kinase"/>
    <property type="match status" value="1"/>
</dbReference>
<protein>
    <recommendedName>
        <fullName evidence="3">histidine kinase</fullName>
        <ecNumber evidence="3">2.7.13.3</ecNumber>
    </recommendedName>
</protein>
<keyword evidence="13" id="KW-1185">Reference proteome</keyword>
<dbReference type="PANTHER" id="PTHR43711">
    <property type="entry name" value="TWO-COMPONENT HISTIDINE KINASE"/>
    <property type="match status" value="1"/>
</dbReference>
<dbReference type="SMART" id="SM00388">
    <property type="entry name" value="HisKA"/>
    <property type="match status" value="1"/>
</dbReference>
<keyword evidence="6" id="KW-0418">Kinase</keyword>
<evidence type="ECO:0000256" key="8">
    <source>
        <dbReference type="ARBA" id="ARBA00023136"/>
    </source>
</evidence>
<dbReference type="FunFam" id="3.30.565.10:FF:000006">
    <property type="entry name" value="Sensor histidine kinase WalK"/>
    <property type="match status" value="1"/>
</dbReference>
<keyword evidence="5" id="KW-0808">Transferase</keyword>
<evidence type="ECO:0000256" key="6">
    <source>
        <dbReference type="ARBA" id="ARBA00022777"/>
    </source>
</evidence>
<name>A0A4R1SA35_HYDET</name>
<dbReference type="InterPro" id="IPR005467">
    <property type="entry name" value="His_kinase_dom"/>
</dbReference>
<evidence type="ECO:0000256" key="3">
    <source>
        <dbReference type="ARBA" id="ARBA00012438"/>
    </source>
</evidence>
<feature type="transmembrane region" description="Helical" evidence="10">
    <location>
        <begin position="7"/>
        <end position="32"/>
    </location>
</feature>
<dbReference type="InterPro" id="IPR003594">
    <property type="entry name" value="HATPase_dom"/>
</dbReference>
<dbReference type="SMART" id="SM00387">
    <property type="entry name" value="HATPase_c"/>
    <property type="match status" value="1"/>
</dbReference>
<feature type="compositionally biased region" description="Pro residues" evidence="9">
    <location>
        <begin position="72"/>
        <end position="82"/>
    </location>
</feature>
<dbReference type="Pfam" id="PF02518">
    <property type="entry name" value="HATPase_c"/>
    <property type="match status" value="1"/>
</dbReference>
<evidence type="ECO:0000313" key="12">
    <source>
        <dbReference type="EMBL" id="TCL76301.1"/>
    </source>
</evidence>
<evidence type="ECO:0000256" key="9">
    <source>
        <dbReference type="SAM" id="MobiDB-lite"/>
    </source>
</evidence>
<dbReference type="SUPFAM" id="SSF55874">
    <property type="entry name" value="ATPase domain of HSP90 chaperone/DNA topoisomerase II/histidine kinase"/>
    <property type="match status" value="1"/>
</dbReference>
<dbReference type="PRINTS" id="PR00344">
    <property type="entry name" value="BCTRLSENSOR"/>
</dbReference>
<dbReference type="AlphaFoldDB" id="A0A4R1SA35"/>
<evidence type="ECO:0000256" key="2">
    <source>
        <dbReference type="ARBA" id="ARBA00004370"/>
    </source>
</evidence>
<evidence type="ECO:0000256" key="10">
    <source>
        <dbReference type="SAM" id="Phobius"/>
    </source>
</evidence>
<dbReference type="EC" id="2.7.13.3" evidence="3"/>
<dbReference type="InterPro" id="IPR003661">
    <property type="entry name" value="HisK_dim/P_dom"/>
</dbReference>
<dbReference type="InterPro" id="IPR004358">
    <property type="entry name" value="Sig_transdc_His_kin-like_C"/>
</dbReference>
<dbReference type="CDD" id="cd00075">
    <property type="entry name" value="HATPase"/>
    <property type="match status" value="1"/>
</dbReference>
<keyword evidence="10" id="KW-1133">Transmembrane helix</keyword>
<dbReference type="PANTHER" id="PTHR43711:SF1">
    <property type="entry name" value="HISTIDINE KINASE 1"/>
    <property type="match status" value="1"/>
</dbReference>
<gene>
    <name evidence="12" type="ORF">EDC14_100254</name>
</gene>
<dbReference type="Gene3D" id="3.30.565.10">
    <property type="entry name" value="Histidine kinase-like ATPase, C-terminal domain"/>
    <property type="match status" value="1"/>
</dbReference>
<dbReference type="RefSeq" id="WP_243662765.1">
    <property type="nucleotide sequence ID" value="NZ_SLUN01000002.1"/>
</dbReference>
<accession>A0A4R1SA35</accession>
<feature type="domain" description="Histidine kinase" evidence="11">
    <location>
        <begin position="211"/>
        <end position="426"/>
    </location>
</feature>
<dbReference type="GO" id="GO:0016020">
    <property type="term" value="C:membrane"/>
    <property type="evidence" value="ECO:0007669"/>
    <property type="project" value="UniProtKB-SubCell"/>
</dbReference>
<dbReference type="EMBL" id="SLUN01000002">
    <property type="protein sequence ID" value="TCL76301.1"/>
    <property type="molecule type" value="Genomic_DNA"/>
</dbReference>
<dbReference type="GO" id="GO:0000155">
    <property type="term" value="F:phosphorelay sensor kinase activity"/>
    <property type="evidence" value="ECO:0007669"/>
    <property type="project" value="InterPro"/>
</dbReference>
<dbReference type="CDD" id="cd00082">
    <property type="entry name" value="HisKA"/>
    <property type="match status" value="1"/>
</dbReference>
<evidence type="ECO:0000256" key="4">
    <source>
        <dbReference type="ARBA" id="ARBA00022553"/>
    </source>
</evidence>
<keyword evidence="7" id="KW-0902">Two-component regulatory system</keyword>
<dbReference type="SUPFAM" id="SSF47384">
    <property type="entry name" value="Homodimeric domain of signal transducing histidine kinase"/>
    <property type="match status" value="1"/>
</dbReference>
<evidence type="ECO:0000313" key="13">
    <source>
        <dbReference type="Proteomes" id="UP000295008"/>
    </source>
</evidence>
<dbReference type="Pfam" id="PF00512">
    <property type="entry name" value="HisKA"/>
    <property type="match status" value="1"/>
</dbReference>
<evidence type="ECO:0000259" key="11">
    <source>
        <dbReference type="PROSITE" id="PS50109"/>
    </source>
</evidence>
<sequence length="428" mass="46995">MFRKLRFQFIVTNLAIIAVLLAAITTGAYFYLQNNMIKRAAFFSSQLSMNLNSGVFPGYRNPGSQLRRGRQLPPPAQLGPKPPELEREPEKPIFFIRTTPGGAISFDSDRKPFARIQLAKLAKQVLKLNKDSGVVHFSRTRYYFSKTALTDAPGFLIVFQDLGGLDAIIRTGAAIGVICLLLALLGSLFMARVAIAPIQKAWRQQRDFIADASHELRTPVTIIRTSLEVVLENPQATVESQREWLNIVSGEIRRLAHLIDNLLFLARADSHQPLLEQQPFSLSQMAERAAEAFQPLAAAQGIRFSATIRGGATICGDETRIRQVIDILVENALRHTPPGGKIALTLCALEKRVCLKIADTGEGIAPEHLPKIFDRFYQVDNSRSKGQAGLGLSIAKSIIENHRGTIAAVSALGSGTTFTIHLPALPSD</sequence>
<dbReference type="PROSITE" id="PS50109">
    <property type="entry name" value="HIS_KIN"/>
    <property type="match status" value="1"/>
</dbReference>
<comment type="caution">
    <text evidence="12">The sequence shown here is derived from an EMBL/GenBank/DDBJ whole genome shotgun (WGS) entry which is preliminary data.</text>
</comment>
<evidence type="ECO:0000256" key="5">
    <source>
        <dbReference type="ARBA" id="ARBA00022679"/>
    </source>
</evidence>
<organism evidence="12 13">
    <name type="scientific">Hydrogenispora ethanolica</name>
    <dbReference type="NCBI Taxonomy" id="1082276"/>
    <lineage>
        <taxon>Bacteria</taxon>
        <taxon>Bacillati</taxon>
        <taxon>Bacillota</taxon>
        <taxon>Hydrogenispora</taxon>
    </lineage>
</organism>